<keyword evidence="1" id="KW-0472">Membrane</keyword>
<keyword evidence="3" id="KW-1185">Reference proteome</keyword>
<keyword evidence="1" id="KW-1133">Transmembrane helix</keyword>
<dbReference type="Proteomes" id="UP001168552">
    <property type="component" value="Unassembled WGS sequence"/>
</dbReference>
<keyword evidence="1" id="KW-0812">Transmembrane</keyword>
<feature type="transmembrane region" description="Helical" evidence="1">
    <location>
        <begin position="120"/>
        <end position="142"/>
    </location>
</feature>
<feature type="transmembrane region" description="Helical" evidence="1">
    <location>
        <begin position="87"/>
        <end position="108"/>
    </location>
</feature>
<dbReference type="RefSeq" id="WP_320004798.1">
    <property type="nucleotide sequence ID" value="NZ_JAUHJS010000006.1"/>
</dbReference>
<dbReference type="EMBL" id="JAUHJS010000006">
    <property type="protein sequence ID" value="MDN4166261.1"/>
    <property type="molecule type" value="Genomic_DNA"/>
</dbReference>
<evidence type="ECO:0008006" key="4">
    <source>
        <dbReference type="Google" id="ProtNLM"/>
    </source>
</evidence>
<accession>A0ABT8F6Z2</accession>
<reference evidence="2" key="1">
    <citation type="submission" date="2023-06" db="EMBL/GenBank/DDBJ databases">
        <title>Cytophagales bacterium Strain LB-30, isolated from soil.</title>
        <authorList>
            <person name="Liu B."/>
        </authorList>
    </citation>
    <scope>NUCLEOTIDE SEQUENCE</scope>
    <source>
        <strain evidence="2">LB-30</strain>
    </source>
</reference>
<evidence type="ECO:0000313" key="2">
    <source>
        <dbReference type="EMBL" id="MDN4166261.1"/>
    </source>
</evidence>
<feature type="transmembrane region" description="Helical" evidence="1">
    <location>
        <begin position="55"/>
        <end position="75"/>
    </location>
</feature>
<evidence type="ECO:0000313" key="3">
    <source>
        <dbReference type="Proteomes" id="UP001168552"/>
    </source>
</evidence>
<organism evidence="2 3">
    <name type="scientific">Shiella aurantiaca</name>
    <dbReference type="NCBI Taxonomy" id="3058365"/>
    <lineage>
        <taxon>Bacteria</taxon>
        <taxon>Pseudomonadati</taxon>
        <taxon>Bacteroidota</taxon>
        <taxon>Cytophagia</taxon>
        <taxon>Cytophagales</taxon>
        <taxon>Shiellaceae</taxon>
        <taxon>Shiella</taxon>
    </lineage>
</organism>
<gene>
    <name evidence="2" type="ORF">QWY31_12170</name>
</gene>
<proteinExistence type="predicted"/>
<comment type="caution">
    <text evidence="2">The sequence shown here is derived from an EMBL/GenBank/DDBJ whole genome shotgun (WGS) entry which is preliminary data.</text>
</comment>
<sequence length="146" mass="16982">MNNSLKSFLSALTNAQLMPHASRKLVWVLFPLPFFALLLSRFAFAVELNGQEIQTLFHFCWMFAWAILVFSKGKVEDEMISQLRSKAFMAGVYFLLCGYLALFIISWVRNSAIASFNTPSVAIIDLLFFYIWASYRILLYLYRHEE</sequence>
<evidence type="ECO:0000256" key="1">
    <source>
        <dbReference type="SAM" id="Phobius"/>
    </source>
</evidence>
<protein>
    <recommendedName>
        <fullName evidence="4">DUF2919 domain-containing protein</fullName>
    </recommendedName>
</protein>
<name>A0ABT8F6Z2_9BACT</name>